<dbReference type="PANTHER" id="PTHR31050:SF4">
    <property type="entry name" value="DUF1262 FAMILY PROTEIN (DUF1262)"/>
    <property type="match status" value="1"/>
</dbReference>
<proteinExistence type="predicted"/>
<evidence type="ECO:0000313" key="2">
    <source>
        <dbReference type="Proteomes" id="UP001293593"/>
    </source>
</evidence>
<accession>A0AAE1MZF3</accession>
<keyword evidence="2" id="KW-1185">Reference proteome</keyword>
<dbReference type="PANTHER" id="PTHR31050">
    <property type="entry name" value="OS08G0413200 PROTEIN"/>
    <property type="match status" value="1"/>
</dbReference>
<sequence length="402" mass="47060">MYVTRPLSMYRRSPATMEVPASDAPYSGYLVITDEEAEAEDSYCWGLCRRNKVKKLPFPQDKIFTIAHSSERYRNSAIKVVLIPVPDQPLSSNRYFVIRANGKHKGKACKCARERNIVSCCLSNLLNDKKPKAFNLKDLYQIFKIHTHHCGFFARSIVSDGIPPTFLRTKGWILHSSKTSYSKRSCRKLSEALGVDKALRSQLPRFHFPYTTQRSAPVVVGRWYCPFIFVREGVSRRFRRQMKKSIFYSMTLQQRWEEIYTCERREITMEGENGAGVVVVNADVEREMVMVGGMKASKSDRVDPNGFYWYRAYDPRKRIRASVGLSMAIVENMRWVQEEGGRACGRERVVRIREQVRRLEGSEWQKLSCYVMVESFCLRRLDGRLLLRYDFRHTQKIRYKWE</sequence>
<dbReference type="AlphaFoldDB" id="A0AAE1MZF3"/>
<dbReference type="InterPro" id="IPR010683">
    <property type="entry name" value="DUF1262"/>
</dbReference>
<dbReference type="Pfam" id="PF06880">
    <property type="entry name" value="DUF1262"/>
    <property type="match status" value="1"/>
</dbReference>
<protein>
    <submittedName>
        <fullName evidence="1">Uncharacterized protein</fullName>
    </submittedName>
</protein>
<reference evidence="1" key="1">
    <citation type="submission" date="2023-10" db="EMBL/GenBank/DDBJ databases">
        <title>Chromosome-level genome of the transformable northern wattle, Acacia crassicarpa.</title>
        <authorList>
            <person name="Massaro I."/>
            <person name="Sinha N.R."/>
            <person name="Poethig S."/>
            <person name="Leichty A.R."/>
        </authorList>
    </citation>
    <scope>NUCLEOTIDE SEQUENCE</scope>
    <source>
        <strain evidence="1">Acra3RX</strain>
        <tissue evidence="1">Leaf</tissue>
    </source>
</reference>
<comment type="caution">
    <text evidence="1">The sequence shown here is derived from an EMBL/GenBank/DDBJ whole genome shotgun (WGS) entry which is preliminary data.</text>
</comment>
<dbReference type="EMBL" id="JAWXYG010000002">
    <property type="protein sequence ID" value="KAK4279955.1"/>
    <property type="molecule type" value="Genomic_DNA"/>
</dbReference>
<dbReference type="Proteomes" id="UP001293593">
    <property type="component" value="Unassembled WGS sequence"/>
</dbReference>
<evidence type="ECO:0000313" key="1">
    <source>
        <dbReference type="EMBL" id="KAK4279955.1"/>
    </source>
</evidence>
<gene>
    <name evidence="1" type="ORF">QN277_011648</name>
</gene>
<name>A0AAE1MZF3_9FABA</name>
<organism evidence="1 2">
    <name type="scientific">Acacia crassicarpa</name>
    <name type="common">northern wattle</name>
    <dbReference type="NCBI Taxonomy" id="499986"/>
    <lineage>
        <taxon>Eukaryota</taxon>
        <taxon>Viridiplantae</taxon>
        <taxon>Streptophyta</taxon>
        <taxon>Embryophyta</taxon>
        <taxon>Tracheophyta</taxon>
        <taxon>Spermatophyta</taxon>
        <taxon>Magnoliopsida</taxon>
        <taxon>eudicotyledons</taxon>
        <taxon>Gunneridae</taxon>
        <taxon>Pentapetalae</taxon>
        <taxon>rosids</taxon>
        <taxon>fabids</taxon>
        <taxon>Fabales</taxon>
        <taxon>Fabaceae</taxon>
        <taxon>Caesalpinioideae</taxon>
        <taxon>mimosoid clade</taxon>
        <taxon>Acacieae</taxon>
        <taxon>Acacia</taxon>
    </lineage>
</organism>